<evidence type="ECO:0000256" key="6">
    <source>
        <dbReference type="ARBA" id="ARBA00022553"/>
    </source>
</evidence>
<dbReference type="SMART" id="SM00178">
    <property type="entry name" value="SAR"/>
    <property type="match status" value="1"/>
</dbReference>
<proteinExistence type="inferred from homology"/>
<keyword evidence="9" id="KW-0653">Protein transport</keyword>
<dbReference type="Pfam" id="PF00025">
    <property type="entry name" value="Arf"/>
    <property type="match status" value="1"/>
</dbReference>
<keyword evidence="6" id="KW-0597">Phosphoprotein</keyword>
<evidence type="ECO:0000256" key="1">
    <source>
        <dbReference type="ARBA" id="ARBA00004255"/>
    </source>
</evidence>
<reference evidence="17 18" key="1">
    <citation type="submission" date="2021-06" db="EMBL/GenBank/DDBJ databases">
        <title>Chromosome-level genome assembly of the red-tail catfish (Hemibagrus wyckioides).</title>
        <authorList>
            <person name="Shao F."/>
        </authorList>
    </citation>
    <scope>NUCLEOTIDE SEQUENCE [LARGE SCALE GENOMIC DNA]</scope>
    <source>
        <strain evidence="17">EC202008001</strain>
        <tissue evidence="17">Blood</tissue>
    </source>
</reference>
<dbReference type="InterPro" id="IPR008438">
    <property type="entry name" value="MYOZ"/>
</dbReference>
<evidence type="ECO:0000256" key="8">
    <source>
        <dbReference type="ARBA" id="ARBA00022741"/>
    </source>
</evidence>
<dbReference type="AlphaFoldDB" id="A0A9D3SEE8"/>
<keyword evidence="15" id="KW-0460">Magnesium</keyword>
<evidence type="ECO:0000256" key="13">
    <source>
        <dbReference type="ARBA" id="ARBA00040616"/>
    </source>
</evidence>
<feature type="binding site" evidence="14">
    <location>
        <position position="75"/>
    </location>
    <ligand>
        <name>GTP</name>
        <dbReference type="ChEBI" id="CHEBI:37565"/>
    </ligand>
</feature>
<gene>
    <name evidence="17" type="ORF">KOW79_015736</name>
</gene>
<evidence type="ECO:0000256" key="3">
    <source>
        <dbReference type="ARBA" id="ARBA00009126"/>
    </source>
</evidence>
<evidence type="ECO:0000256" key="11">
    <source>
        <dbReference type="ARBA" id="ARBA00023134"/>
    </source>
</evidence>
<comment type="subcellular location">
    <subcellularLocation>
        <location evidence="2">Cytoplasm</location>
        <location evidence="2">Cytoskeleton</location>
        <location evidence="2">Microtubule organizing center</location>
        <location evidence="2">Centrosome</location>
    </subcellularLocation>
    <subcellularLocation>
        <location evidence="1">Golgi apparatus membrane</location>
        <topology evidence="1">Peripheral membrane protein</topology>
        <orientation evidence="1">Cytoplasmic side</orientation>
    </subcellularLocation>
</comment>
<keyword evidence="8 14" id="KW-0547">Nucleotide-binding</keyword>
<keyword evidence="7" id="KW-0519">Myristate</keyword>
<evidence type="ECO:0000256" key="10">
    <source>
        <dbReference type="ARBA" id="ARBA00023034"/>
    </source>
</evidence>
<organism evidence="17 18">
    <name type="scientific">Hemibagrus wyckioides</name>
    <dbReference type="NCBI Taxonomy" id="337641"/>
    <lineage>
        <taxon>Eukaryota</taxon>
        <taxon>Metazoa</taxon>
        <taxon>Chordata</taxon>
        <taxon>Craniata</taxon>
        <taxon>Vertebrata</taxon>
        <taxon>Euteleostomi</taxon>
        <taxon>Actinopterygii</taxon>
        <taxon>Neopterygii</taxon>
        <taxon>Teleostei</taxon>
        <taxon>Ostariophysi</taxon>
        <taxon>Siluriformes</taxon>
        <taxon>Bagridae</taxon>
        <taxon>Hemibagrus</taxon>
    </lineage>
</organism>
<dbReference type="Gene3D" id="3.40.50.300">
    <property type="entry name" value="P-loop containing nucleotide triphosphate hydrolases"/>
    <property type="match status" value="1"/>
</dbReference>
<keyword evidence="10" id="KW-0333">Golgi apparatus</keyword>
<comment type="similarity">
    <text evidence="4">Belongs to the small GTPase superfamily. Arf family.</text>
</comment>
<dbReference type="PRINTS" id="PR00328">
    <property type="entry name" value="SAR1GTPBP"/>
</dbReference>
<dbReference type="GO" id="GO:0030018">
    <property type="term" value="C:Z disc"/>
    <property type="evidence" value="ECO:0007669"/>
    <property type="project" value="InterPro"/>
</dbReference>
<evidence type="ECO:0000256" key="5">
    <source>
        <dbReference type="ARBA" id="ARBA00022448"/>
    </source>
</evidence>
<dbReference type="PANTHER" id="PTHR45697">
    <property type="entry name" value="ADP-RIBOSYLATION FACTOR-LIKE PROTEIN 2-RELATED"/>
    <property type="match status" value="1"/>
</dbReference>
<dbReference type="NCBIfam" id="TIGR00231">
    <property type="entry name" value="small_GTP"/>
    <property type="match status" value="1"/>
</dbReference>
<dbReference type="Pfam" id="PF05556">
    <property type="entry name" value="Calsarcin"/>
    <property type="match status" value="1"/>
</dbReference>
<dbReference type="GO" id="GO:0003924">
    <property type="term" value="F:GTPase activity"/>
    <property type="evidence" value="ECO:0007669"/>
    <property type="project" value="InterPro"/>
</dbReference>
<evidence type="ECO:0000256" key="7">
    <source>
        <dbReference type="ARBA" id="ARBA00022707"/>
    </source>
</evidence>
<feature type="binding site" evidence="15">
    <location>
        <position position="53"/>
    </location>
    <ligand>
        <name>Mg(2+)</name>
        <dbReference type="ChEBI" id="CHEBI:18420"/>
    </ligand>
</feature>
<evidence type="ECO:0000256" key="2">
    <source>
        <dbReference type="ARBA" id="ARBA00004300"/>
    </source>
</evidence>
<dbReference type="InterPro" id="IPR044612">
    <property type="entry name" value="ARL2/3"/>
</dbReference>
<evidence type="ECO:0000313" key="18">
    <source>
        <dbReference type="Proteomes" id="UP000824219"/>
    </source>
</evidence>
<feature type="binding site" evidence="14">
    <location>
        <begin position="131"/>
        <end position="134"/>
    </location>
    <ligand>
        <name>GTP</name>
        <dbReference type="ChEBI" id="CHEBI:37565"/>
    </ligand>
</feature>
<comment type="similarity">
    <text evidence="3">Belongs to the myozenin family.</text>
</comment>
<dbReference type="FunFam" id="3.40.50.300:FF:000281">
    <property type="entry name" value="ADP-ribosylation factor-like protein 3"/>
    <property type="match status" value="1"/>
</dbReference>
<protein>
    <recommendedName>
        <fullName evidence="13">ADP-ribosylation factor-like protein 3</fullName>
    </recommendedName>
</protein>
<dbReference type="GO" id="GO:0046872">
    <property type="term" value="F:metal ion binding"/>
    <property type="evidence" value="ECO:0007669"/>
    <property type="project" value="UniProtKB-KW"/>
</dbReference>
<evidence type="ECO:0000256" key="15">
    <source>
        <dbReference type="PIRSR" id="PIRSR606689-2"/>
    </source>
</evidence>
<dbReference type="GO" id="GO:0000139">
    <property type="term" value="C:Golgi membrane"/>
    <property type="evidence" value="ECO:0007669"/>
    <property type="project" value="UniProtKB-SubCell"/>
</dbReference>
<evidence type="ECO:0000256" key="12">
    <source>
        <dbReference type="ARBA" id="ARBA00023288"/>
    </source>
</evidence>
<dbReference type="CDD" id="cd04155">
    <property type="entry name" value="Arl3"/>
    <property type="match status" value="1"/>
</dbReference>
<dbReference type="GO" id="GO:0005813">
    <property type="term" value="C:centrosome"/>
    <property type="evidence" value="ECO:0007669"/>
    <property type="project" value="UniProtKB-SubCell"/>
</dbReference>
<evidence type="ECO:0000256" key="16">
    <source>
        <dbReference type="SAM" id="MobiDB-lite"/>
    </source>
</evidence>
<feature type="binding site" evidence="15">
    <location>
        <position position="36"/>
    </location>
    <ligand>
        <name>Mg(2+)</name>
        <dbReference type="ChEBI" id="CHEBI:18420"/>
    </ligand>
</feature>
<dbReference type="InterPro" id="IPR005225">
    <property type="entry name" value="Small_GTP-bd"/>
</dbReference>
<dbReference type="GO" id="GO:0005525">
    <property type="term" value="F:GTP binding"/>
    <property type="evidence" value="ECO:0007669"/>
    <property type="project" value="UniProtKB-KW"/>
</dbReference>
<evidence type="ECO:0000256" key="4">
    <source>
        <dbReference type="ARBA" id="ARBA00010290"/>
    </source>
</evidence>
<evidence type="ECO:0000256" key="14">
    <source>
        <dbReference type="PIRSR" id="PIRSR606689-1"/>
    </source>
</evidence>
<feature type="region of interest" description="Disordered" evidence="16">
    <location>
        <begin position="250"/>
        <end position="292"/>
    </location>
</feature>
<name>A0A9D3SEE8_9TELE</name>
<dbReference type="SUPFAM" id="SSF52540">
    <property type="entry name" value="P-loop containing nucleoside triphosphate hydrolases"/>
    <property type="match status" value="1"/>
</dbReference>
<evidence type="ECO:0000256" key="9">
    <source>
        <dbReference type="ARBA" id="ARBA00022927"/>
    </source>
</evidence>
<dbReference type="PROSITE" id="PS51417">
    <property type="entry name" value="ARF"/>
    <property type="match status" value="1"/>
</dbReference>
<dbReference type="OrthoDB" id="9887337at2759"/>
<accession>A0A9D3SEE8</accession>
<comment type="caution">
    <text evidence="17">The sequence shown here is derived from an EMBL/GenBank/DDBJ whole genome shotgun (WGS) entry which is preliminary data.</text>
</comment>
<keyword evidence="5" id="KW-0813">Transport</keyword>
<keyword evidence="12" id="KW-0449">Lipoprotein</keyword>
<dbReference type="InterPro" id="IPR006689">
    <property type="entry name" value="Small_GTPase_ARF/SAR"/>
</dbReference>
<dbReference type="InterPro" id="IPR027417">
    <property type="entry name" value="P-loop_NTPase"/>
</dbReference>
<evidence type="ECO:0000313" key="17">
    <source>
        <dbReference type="EMBL" id="KAG7321321.1"/>
    </source>
</evidence>
<sequence>MGEIQKGLFSVIEKLKGTTEQELRIVLLGLDNAGKTTLLKQLASEDVNTITPTQGFNIKSVTCHGMKLNVWDIGGQRKIRPFWKKYLENTDLLIYVIDSADKKRFEETGLELSELIDEENLKGVPVLIFANKQDLTTASTASEIAEGLNLHTYRDREWQIQACSAISGEGVQLLEVEDKKRHFLHKPTVRIIMPVDLAKERQLQGVALCLEARGECLDLGKKISVPQDIMMEELNLRSNKGSRMFQARQKRSEKFTLEGAGKQADDQSETSYHQATEELTDKAHSSTKVNPPERNNLLAKLHHSVAKKGSPSVLAPGYSGPLKEIPPEKFNVTVIPKSYCSPWEEQSDSKSMLVTISSNLPEPPQKLVPANYRCFNRAPMPFGGTSGGTRTLPLPGFELLQAYTEPTLTWERMCARPNFNRIPRGWTA</sequence>
<feature type="binding site" evidence="14">
    <location>
        <begin position="29"/>
        <end position="36"/>
    </location>
    <ligand>
        <name>GTP</name>
        <dbReference type="ChEBI" id="CHEBI:37565"/>
    </ligand>
</feature>
<dbReference type="SMART" id="SM00177">
    <property type="entry name" value="ARF"/>
    <property type="match status" value="1"/>
</dbReference>
<keyword evidence="11 14" id="KW-0342">GTP-binding</keyword>
<keyword evidence="15" id="KW-0479">Metal-binding</keyword>
<feature type="compositionally biased region" description="Basic and acidic residues" evidence="16">
    <location>
        <begin position="275"/>
        <end position="284"/>
    </location>
</feature>
<dbReference type="Proteomes" id="UP000824219">
    <property type="component" value="Linkage Group LG18"/>
</dbReference>
<keyword evidence="18" id="KW-1185">Reference proteome</keyword>
<dbReference type="EMBL" id="JAHKSW010000018">
    <property type="protein sequence ID" value="KAG7321321.1"/>
    <property type="molecule type" value="Genomic_DNA"/>
</dbReference>
<dbReference type="GO" id="GO:0015031">
    <property type="term" value="P:protein transport"/>
    <property type="evidence" value="ECO:0007669"/>
    <property type="project" value="UniProtKB-KW"/>
</dbReference>